<evidence type="ECO:0000313" key="1">
    <source>
        <dbReference type="EMBL" id="EEG95681.1"/>
    </source>
</evidence>
<evidence type="ECO:0000313" key="2">
    <source>
        <dbReference type="Proteomes" id="UP000003561"/>
    </source>
</evidence>
<proteinExistence type="predicted"/>
<comment type="caution">
    <text evidence="1">The sequence shown here is derived from an EMBL/GenBank/DDBJ whole genome shotgun (WGS) entry which is preliminary data.</text>
</comment>
<accession>C0FNS9</accession>
<reference evidence="1 2" key="1">
    <citation type="submission" date="2009-02" db="EMBL/GenBank/DDBJ databases">
        <authorList>
            <person name="Fulton L."/>
            <person name="Clifton S."/>
            <person name="Fulton B."/>
            <person name="Xu J."/>
            <person name="Minx P."/>
            <person name="Pepin K.H."/>
            <person name="Johnson M."/>
            <person name="Bhonagiri V."/>
            <person name="Nash W.E."/>
            <person name="Mardis E.R."/>
            <person name="Wilson R.K."/>
        </authorList>
    </citation>
    <scope>NUCLEOTIDE SEQUENCE [LARGE SCALE GENOMIC DNA]</scope>
    <source>
        <strain evidence="1 2">DSM 16841</strain>
    </source>
</reference>
<organism evidence="1 2">
    <name type="scientific">Roseburia inulinivorans DSM 16841</name>
    <dbReference type="NCBI Taxonomy" id="622312"/>
    <lineage>
        <taxon>Bacteria</taxon>
        <taxon>Bacillati</taxon>
        <taxon>Bacillota</taxon>
        <taxon>Clostridia</taxon>
        <taxon>Lachnospirales</taxon>
        <taxon>Lachnospiraceae</taxon>
        <taxon>Roseburia</taxon>
    </lineage>
</organism>
<protein>
    <submittedName>
        <fullName evidence="1">Uncharacterized protein</fullName>
    </submittedName>
</protein>
<sequence length="50" mass="5733">MFFHGCGPDLCKCRNAYFSKSYIGSFPVKLIAVMQFPALCRCCYLIRVSF</sequence>
<reference evidence="1 2" key="2">
    <citation type="submission" date="2009-03" db="EMBL/GenBank/DDBJ databases">
        <title>Draft genome sequence of Roseburia inulinivorans (DSM 16841).</title>
        <authorList>
            <person name="Sudarsanam P."/>
            <person name="Ley R."/>
            <person name="Guruge J."/>
            <person name="Turnbaugh P.J."/>
            <person name="Mahowald M."/>
            <person name="Liep D."/>
            <person name="Gordon J."/>
        </authorList>
    </citation>
    <scope>NUCLEOTIDE SEQUENCE [LARGE SCALE GENOMIC DNA]</scope>
    <source>
        <strain evidence="1 2">DSM 16841</strain>
    </source>
</reference>
<dbReference type="EMBL" id="ACFY01000021">
    <property type="protein sequence ID" value="EEG95681.1"/>
    <property type="molecule type" value="Genomic_DNA"/>
</dbReference>
<name>C0FNS9_9FIRM</name>
<dbReference type="AlphaFoldDB" id="C0FNS9"/>
<dbReference type="Proteomes" id="UP000003561">
    <property type="component" value="Unassembled WGS sequence"/>
</dbReference>
<gene>
    <name evidence="1" type="ORF">ROSEINA2194_00378</name>
</gene>